<dbReference type="AlphaFoldDB" id="A0A2R8ATA0"/>
<dbReference type="Gene3D" id="3.40.50.1000">
    <property type="entry name" value="HAD superfamily/HAD-like"/>
    <property type="match status" value="1"/>
</dbReference>
<evidence type="ECO:0000313" key="2">
    <source>
        <dbReference type="Proteomes" id="UP000244911"/>
    </source>
</evidence>
<keyword evidence="1" id="KW-0378">Hydrolase</keyword>
<evidence type="ECO:0000313" key="1">
    <source>
        <dbReference type="EMBL" id="SPF79255.1"/>
    </source>
</evidence>
<dbReference type="Gene3D" id="1.10.150.240">
    <property type="entry name" value="Putative phosphatase, domain 2"/>
    <property type="match status" value="1"/>
</dbReference>
<name>A0A2R8ATA0_9RHOB</name>
<protein>
    <submittedName>
        <fullName evidence="1">5'-nucleotidase</fullName>
        <ecNumber evidence="1">3.1.3.5</ecNumber>
    </submittedName>
</protein>
<dbReference type="InterPro" id="IPR023198">
    <property type="entry name" value="PGP-like_dom2"/>
</dbReference>
<dbReference type="InterPro" id="IPR023214">
    <property type="entry name" value="HAD_sf"/>
</dbReference>
<dbReference type="PANTHER" id="PTHR43434:SF20">
    <property type="entry name" value="5'-NUCLEOTIDASE"/>
    <property type="match status" value="1"/>
</dbReference>
<keyword evidence="2" id="KW-1185">Reference proteome</keyword>
<dbReference type="GO" id="GO:0004713">
    <property type="term" value="F:protein tyrosine kinase activity"/>
    <property type="evidence" value="ECO:0007669"/>
    <property type="project" value="TreeGrafter"/>
</dbReference>
<dbReference type="Pfam" id="PF13419">
    <property type="entry name" value="HAD_2"/>
    <property type="match status" value="1"/>
</dbReference>
<dbReference type="OrthoDB" id="9793014at2"/>
<gene>
    <name evidence="1" type="ORF">ALP8811_03194</name>
</gene>
<dbReference type="GO" id="GO:0005829">
    <property type="term" value="C:cytosol"/>
    <property type="evidence" value="ECO:0007669"/>
    <property type="project" value="TreeGrafter"/>
</dbReference>
<dbReference type="InterPro" id="IPR050155">
    <property type="entry name" value="HAD-like_hydrolase_sf"/>
</dbReference>
<proteinExistence type="predicted"/>
<dbReference type="Proteomes" id="UP000244911">
    <property type="component" value="Unassembled WGS sequence"/>
</dbReference>
<dbReference type="SUPFAM" id="SSF56784">
    <property type="entry name" value="HAD-like"/>
    <property type="match status" value="1"/>
</dbReference>
<dbReference type="EC" id="3.1.3.5" evidence="1"/>
<sequence length="208" mass="22375">MIFWDLDGTLADPKPGITGSVIKALNDLGLPAPSADDLEWVIGPALLWSFERLGAPDPEAALDAYRRHYTGGGMYDCSVYDGIPRVLEDLAAQHKMSIATAKPHTYARKITAHFGLSQHMIHEFGPELDGTRNDKAELLAHALSVTGVDPARCVMIGDRHYDLKAARANNMAFIAVGWGYGGQDDLSDADAHVKTPDELPGVIGSLIG</sequence>
<dbReference type="RefSeq" id="WP_108858211.1">
    <property type="nucleotide sequence ID" value="NZ_OMOI01000002.1"/>
</dbReference>
<organism evidence="1 2">
    <name type="scientific">Aliiroseovarius pelagivivens</name>
    <dbReference type="NCBI Taxonomy" id="1639690"/>
    <lineage>
        <taxon>Bacteria</taxon>
        <taxon>Pseudomonadati</taxon>
        <taxon>Pseudomonadota</taxon>
        <taxon>Alphaproteobacteria</taxon>
        <taxon>Rhodobacterales</taxon>
        <taxon>Paracoccaceae</taxon>
        <taxon>Aliiroseovarius</taxon>
    </lineage>
</organism>
<dbReference type="EMBL" id="OMOI01000002">
    <property type="protein sequence ID" value="SPF79255.1"/>
    <property type="molecule type" value="Genomic_DNA"/>
</dbReference>
<dbReference type="InterPro" id="IPR036412">
    <property type="entry name" value="HAD-like_sf"/>
</dbReference>
<dbReference type="PANTHER" id="PTHR43434">
    <property type="entry name" value="PHOSPHOGLYCOLATE PHOSPHATASE"/>
    <property type="match status" value="1"/>
</dbReference>
<accession>A0A2R8ATA0</accession>
<reference evidence="1 2" key="1">
    <citation type="submission" date="2018-03" db="EMBL/GenBank/DDBJ databases">
        <authorList>
            <person name="Keele B.F."/>
        </authorList>
    </citation>
    <scope>NUCLEOTIDE SEQUENCE [LARGE SCALE GENOMIC DNA]</scope>
    <source>
        <strain evidence="1 2">CECT 8811</strain>
    </source>
</reference>
<dbReference type="InterPro" id="IPR041492">
    <property type="entry name" value="HAD_2"/>
</dbReference>
<dbReference type="GO" id="GO:0008253">
    <property type="term" value="F:5'-nucleotidase activity"/>
    <property type="evidence" value="ECO:0007669"/>
    <property type="project" value="UniProtKB-EC"/>
</dbReference>